<evidence type="ECO:0000256" key="3">
    <source>
        <dbReference type="ARBA" id="ARBA00022692"/>
    </source>
</evidence>
<dbReference type="Proteomes" id="UP000199334">
    <property type="component" value="Unassembled WGS sequence"/>
</dbReference>
<evidence type="ECO:0000313" key="9">
    <source>
        <dbReference type="Proteomes" id="UP000199334"/>
    </source>
</evidence>
<feature type="transmembrane region" description="Helical" evidence="6">
    <location>
        <begin position="129"/>
        <end position="151"/>
    </location>
</feature>
<feature type="domain" description="RDD" evidence="7">
    <location>
        <begin position="3"/>
        <end position="163"/>
    </location>
</feature>
<evidence type="ECO:0000256" key="5">
    <source>
        <dbReference type="ARBA" id="ARBA00023136"/>
    </source>
</evidence>
<dbReference type="InterPro" id="IPR051791">
    <property type="entry name" value="Pra-immunoreactive"/>
</dbReference>
<keyword evidence="2" id="KW-1003">Cell membrane</keyword>
<dbReference type="Pfam" id="PF06271">
    <property type="entry name" value="RDD"/>
    <property type="match status" value="1"/>
</dbReference>
<reference evidence="8 9" key="1">
    <citation type="submission" date="2016-10" db="EMBL/GenBank/DDBJ databases">
        <authorList>
            <person name="de Groot N.N."/>
        </authorList>
    </citation>
    <scope>NUCLEOTIDE SEQUENCE [LARGE SCALE GENOMIC DNA]</scope>
    <source>
        <strain evidence="8 9">CGMCC 1.3442</strain>
    </source>
</reference>
<gene>
    <name evidence="8" type="ORF">SAMN05216498_1979</name>
</gene>
<dbReference type="GO" id="GO:0005886">
    <property type="term" value="C:plasma membrane"/>
    <property type="evidence" value="ECO:0007669"/>
    <property type="project" value="UniProtKB-SubCell"/>
</dbReference>
<sequence>MNASFFIRLKAFGVDYILIALYLIFLLTIGVFLFPNPQSLISDSFIKSQIFSFLILTLPVSLYFIIFDSSLGKQTVGKRLLGIQVVNQHGAPLSIKRSIIRTSLKFLPWELSHFLVYRFVYVPEQDWTIYVYLVMFLTYGLIFIYLLTAIFTKHKQSLYDLLTKTEVIKK</sequence>
<dbReference type="RefSeq" id="WP_093856441.1">
    <property type="nucleotide sequence ID" value="NZ_BJVZ01000021.1"/>
</dbReference>
<dbReference type="AlphaFoldDB" id="A0A1H0AKB6"/>
<evidence type="ECO:0000313" key="8">
    <source>
        <dbReference type="EMBL" id="SDN34022.1"/>
    </source>
</evidence>
<comment type="subcellular location">
    <subcellularLocation>
        <location evidence="1">Cell membrane</location>
        <topology evidence="1">Multi-pass membrane protein</topology>
    </subcellularLocation>
</comment>
<evidence type="ECO:0000256" key="2">
    <source>
        <dbReference type="ARBA" id="ARBA00022475"/>
    </source>
</evidence>
<keyword evidence="3 6" id="KW-0812">Transmembrane</keyword>
<keyword evidence="5 6" id="KW-0472">Membrane</keyword>
<feature type="transmembrane region" description="Helical" evidence="6">
    <location>
        <begin position="12"/>
        <end position="34"/>
    </location>
</feature>
<evidence type="ECO:0000256" key="1">
    <source>
        <dbReference type="ARBA" id="ARBA00004651"/>
    </source>
</evidence>
<dbReference type="STRING" id="237069.SAMN05216498_1979"/>
<proteinExistence type="predicted"/>
<protein>
    <submittedName>
        <fullName evidence="8">RDD family protein</fullName>
    </submittedName>
</protein>
<evidence type="ECO:0000256" key="4">
    <source>
        <dbReference type="ARBA" id="ARBA00022989"/>
    </source>
</evidence>
<dbReference type="PANTHER" id="PTHR36115">
    <property type="entry name" value="PROLINE-RICH ANTIGEN HOMOLOG-RELATED"/>
    <property type="match status" value="1"/>
</dbReference>
<evidence type="ECO:0000259" key="7">
    <source>
        <dbReference type="Pfam" id="PF06271"/>
    </source>
</evidence>
<accession>A0A1H0AKB6</accession>
<name>A0A1H0AKB6_9BACI</name>
<keyword evidence="9" id="KW-1185">Reference proteome</keyword>
<organism evidence="8 9">
    <name type="scientific">Tenuibacillus multivorans</name>
    <dbReference type="NCBI Taxonomy" id="237069"/>
    <lineage>
        <taxon>Bacteria</taxon>
        <taxon>Bacillati</taxon>
        <taxon>Bacillota</taxon>
        <taxon>Bacilli</taxon>
        <taxon>Bacillales</taxon>
        <taxon>Bacillaceae</taxon>
        <taxon>Tenuibacillus</taxon>
    </lineage>
</organism>
<dbReference type="OrthoDB" id="1450430at2"/>
<feature type="transmembrane region" description="Helical" evidence="6">
    <location>
        <begin position="46"/>
        <end position="66"/>
    </location>
</feature>
<dbReference type="EMBL" id="FNIG01000004">
    <property type="protein sequence ID" value="SDN34022.1"/>
    <property type="molecule type" value="Genomic_DNA"/>
</dbReference>
<dbReference type="InterPro" id="IPR010432">
    <property type="entry name" value="RDD"/>
</dbReference>
<evidence type="ECO:0000256" key="6">
    <source>
        <dbReference type="SAM" id="Phobius"/>
    </source>
</evidence>
<keyword evidence="4 6" id="KW-1133">Transmembrane helix</keyword>